<protein>
    <recommendedName>
        <fullName evidence="2">FHA domain-containing protein</fullName>
    </recommendedName>
</protein>
<dbReference type="InParanoid" id="K3WJW3"/>
<dbReference type="SMART" id="SM00240">
    <property type="entry name" value="FHA"/>
    <property type="match status" value="1"/>
</dbReference>
<dbReference type="InterPro" id="IPR008984">
    <property type="entry name" value="SMAD_FHA_dom_sf"/>
</dbReference>
<feature type="compositionally biased region" description="Low complexity" evidence="1">
    <location>
        <begin position="351"/>
        <end position="360"/>
    </location>
</feature>
<proteinExistence type="predicted"/>
<dbReference type="EMBL" id="GL376633">
    <property type="status" value="NOT_ANNOTATED_CDS"/>
    <property type="molecule type" value="Genomic_DNA"/>
</dbReference>
<reference evidence="4" key="1">
    <citation type="journal article" date="2010" name="Genome Biol.">
        <title>Genome sequence of the necrotrophic plant pathogen Pythium ultimum reveals original pathogenicity mechanisms and effector repertoire.</title>
        <authorList>
            <person name="Levesque C.A."/>
            <person name="Brouwer H."/>
            <person name="Cano L."/>
            <person name="Hamilton J.P."/>
            <person name="Holt C."/>
            <person name="Huitema E."/>
            <person name="Raffaele S."/>
            <person name="Robideau G.P."/>
            <person name="Thines M."/>
            <person name="Win J."/>
            <person name="Zerillo M.M."/>
            <person name="Beakes G.W."/>
            <person name="Boore J.L."/>
            <person name="Busam D."/>
            <person name="Dumas B."/>
            <person name="Ferriera S."/>
            <person name="Fuerstenberg S.I."/>
            <person name="Gachon C.M."/>
            <person name="Gaulin E."/>
            <person name="Govers F."/>
            <person name="Grenville-Briggs L."/>
            <person name="Horner N."/>
            <person name="Hostetler J."/>
            <person name="Jiang R.H."/>
            <person name="Johnson J."/>
            <person name="Krajaejun T."/>
            <person name="Lin H."/>
            <person name="Meijer H.J."/>
            <person name="Moore B."/>
            <person name="Morris P."/>
            <person name="Phuntmart V."/>
            <person name="Puiu D."/>
            <person name="Shetty J."/>
            <person name="Stajich J.E."/>
            <person name="Tripathy S."/>
            <person name="Wawra S."/>
            <person name="van West P."/>
            <person name="Whitty B.R."/>
            <person name="Coutinho P.M."/>
            <person name="Henrissat B."/>
            <person name="Martin F."/>
            <person name="Thomas P.D."/>
            <person name="Tyler B.M."/>
            <person name="De Vries R.P."/>
            <person name="Kamoun S."/>
            <person name="Yandell M."/>
            <person name="Tisserat N."/>
            <person name="Buell C.R."/>
        </authorList>
    </citation>
    <scope>NUCLEOTIDE SEQUENCE</scope>
    <source>
        <strain evidence="4">DAOM:BR144</strain>
    </source>
</reference>
<keyword evidence="4" id="KW-1185">Reference proteome</keyword>
<dbReference type="Pfam" id="PF09066">
    <property type="entry name" value="B2-adapt-app_C"/>
    <property type="match status" value="2"/>
</dbReference>
<dbReference type="FunFam" id="2.60.200.20:FF:000019">
    <property type="entry name" value="Nuclear inhibitor of protein phosphatase"/>
    <property type="match status" value="1"/>
</dbReference>
<evidence type="ECO:0000259" key="2">
    <source>
        <dbReference type="PROSITE" id="PS50006"/>
    </source>
</evidence>
<dbReference type="OMA" id="PDWACMP"/>
<dbReference type="Gene3D" id="3.30.310.10">
    <property type="entry name" value="TATA-Binding Protein"/>
    <property type="match status" value="2"/>
</dbReference>
<feature type="region of interest" description="Disordered" evidence="1">
    <location>
        <begin position="302"/>
        <end position="323"/>
    </location>
</feature>
<dbReference type="SMART" id="SM01020">
    <property type="entry name" value="B2-adapt-app_C"/>
    <property type="match status" value="2"/>
</dbReference>
<dbReference type="GO" id="GO:0030131">
    <property type="term" value="C:clathrin adaptor complex"/>
    <property type="evidence" value="ECO:0007669"/>
    <property type="project" value="InterPro"/>
</dbReference>
<accession>K3WJW3</accession>
<dbReference type="Pfam" id="PF00498">
    <property type="entry name" value="FHA"/>
    <property type="match status" value="1"/>
</dbReference>
<feature type="compositionally biased region" description="Polar residues" evidence="1">
    <location>
        <begin position="391"/>
        <end position="418"/>
    </location>
</feature>
<dbReference type="AlphaFoldDB" id="K3WJW3"/>
<dbReference type="PROSITE" id="PS50006">
    <property type="entry name" value="FHA_DOMAIN"/>
    <property type="match status" value="1"/>
</dbReference>
<sequence>MPVLTPSRAAFLSSGTADFHPPEWACAPLEKNEHARLEAYRDSRHCATYMISTKKVNVFGRDQENCDHVLGNPSVSRKHAAVIHDEKGGIYIVDLMSRHGTYVGKKKIPPHDPYLLHEGDVVKFGQSIRMYILKGASAEGESAARKKSWGRVKLRPPKVSISGVLPKLPSRPRISALITKLVNDVCYGTMTDEKMDAFVTAVMELSNDEKKEVADFLVEKIQARYEFYAAHVHRNAFVATMTLLKQNLCVEEFDTNLATITHLSQQRYDSIYRADARKILQLMAAVRLDPDNIQFEDSDLEISGDDSLNTCPPTSSNKVTRERVLSDEGKKLFLSGHRQLDRSDSFDHSSESGVSPSRRSTAGGMNSRYGSEYDDEGSESQSNGYVPPSVDWQNNRAASSYPGNMRYMQSNSSISDGASTRDGNEAPSGFSFMAKPTNGAPEKDEVVKGSAFGFISSNDGDDDASSRTSMTDRPSGHSATSFDFLNKGTSQSSSPPLPSVLPEDFLDENPSLDQNEFTDLWESTNESEEWSSELIGSFNPSALQVHLESSRVKYLSSGKVGGQQQWLFFAEQKSNGTIFLVEIMVMPGQSDMTVTLKWIVNDLLYDNGHLLIMDILKYKIYQFFAQNQVVMNETQETTPSYNAQQQNYQNSQQQRNGAGNGKAYAEEEGDDDQMSARDYLNPNPVVEAAKFEQLWASSPEIATLSCSVKDIPEKEDVVELFGNNCMMCLASGSVNQLFKFYFFAEMTELQCVFSVELVMDMGNGSIVGTIKRFSLQSRSEEDEEQIDSSFVTFFEEVLEEL</sequence>
<evidence type="ECO:0000313" key="3">
    <source>
        <dbReference type="EnsemblProtists" id="PYU1_T005255"/>
    </source>
</evidence>
<dbReference type="InterPro" id="IPR000253">
    <property type="entry name" value="FHA_dom"/>
</dbReference>
<dbReference type="eggNOG" id="KOG1880">
    <property type="taxonomic scope" value="Eukaryota"/>
</dbReference>
<reference evidence="4" key="2">
    <citation type="submission" date="2010-04" db="EMBL/GenBank/DDBJ databases">
        <authorList>
            <person name="Buell R."/>
            <person name="Hamilton J."/>
            <person name="Hostetler J."/>
        </authorList>
    </citation>
    <scope>NUCLEOTIDE SEQUENCE [LARGE SCALE GENOMIC DNA]</scope>
    <source>
        <strain evidence="4">DAOM:BR144</strain>
    </source>
</reference>
<dbReference type="Gene3D" id="2.60.200.20">
    <property type="match status" value="1"/>
</dbReference>
<feature type="region of interest" description="Disordered" evidence="1">
    <location>
        <begin position="336"/>
        <end position="508"/>
    </location>
</feature>
<dbReference type="STRING" id="431595.K3WJW3"/>
<name>K3WJW3_GLOUD</name>
<feature type="compositionally biased region" description="Polar residues" evidence="1">
    <location>
        <begin position="306"/>
        <end position="318"/>
    </location>
</feature>
<dbReference type="HOGENOM" id="CLU_396639_0_0_1"/>
<feature type="compositionally biased region" description="Polar residues" evidence="1">
    <location>
        <begin position="466"/>
        <end position="491"/>
    </location>
</feature>
<evidence type="ECO:0000256" key="1">
    <source>
        <dbReference type="SAM" id="MobiDB-lite"/>
    </source>
</evidence>
<dbReference type="SUPFAM" id="SSF49879">
    <property type="entry name" value="SMAD/FHA domain"/>
    <property type="match status" value="1"/>
</dbReference>
<organism evidence="3 4">
    <name type="scientific">Globisporangium ultimum (strain ATCC 200006 / CBS 805.95 / DAOM BR144)</name>
    <name type="common">Pythium ultimum</name>
    <dbReference type="NCBI Taxonomy" id="431595"/>
    <lineage>
        <taxon>Eukaryota</taxon>
        <taxon>Sar</taxon>
        <taxon>Stramenopiles</taxon>
        <taxon>Oomycota</taxon>
        <taxon>Peronosporomycetes</taxon>
        <taxon>Pythiales</taxon>
        <taxon>Pythiaceae</taxon>
        <taxon>Globisporangium</taxon>
    </lineage>
</organism>
<reference evidence="3" key="3">
    <citation type="submission" date="2015-02" db="UniProtKB">
        <authorList>
            <consortium name="EnsemblProtists"/>
        </authorList>
    </citation>
    <scope>IDENTIFICATION</scope>
    <source>
        <strain evidence="3">DAOM BR144</strain>
    </source>
</reference>
<dbReference type="InterPro" id="IPR012295">
    <property type="entry name" value="TBP_dom_sf"/>
</dbReference>
<feature type="domain" description="FHA" evidence="2">
    <location>
        <begin position="57"/>
        <end position="108"/>
    </location>
</feature>
<dbReference type="VEuPathDB" id="FungiDB:PYU1_G005244"/>
<evidence type="ECO:0000313" key="4">
    <source>
        <dbReference type="Proteomes" id="UP000019132"/>
    </source>
</evidence>
<dbReference type="InterPro" id="IPR015151">
    <property type="entry name" value="B-adaptin_app_sub_C"/>
</dbReference>
<feature type="region of interest" description="Disordered" evidence="1">
    <location>
        <begin position="648"/>
        <end position="676"/>
    </location>
</feature>
<dbReference type="GO" id="GO:0016192">
    <property type="term" value="P:vesicle-mediated transport"/>
    <property type="evidence" value="ECO:0007669"/>
    <property type="project" value="InterPro"/>
</dbReference>
<dbReference type="PANTHER" id="PTHR23308">
    <property type="entry name" value="NUCLEAR INHIBITOR OF PROTEIN PHOSPHATASE-1"/>
    <property type="match status" value="1"/>
</dbReference>
<feature type="compositionally biased region" description="Basic and acidic residues" evidence="1">
    <location>
        <begin position="338"/>
        <end position="350"/>
    </location>
</feature>
<dbReference type="GO" id="GO:0006886">
    <property type="term" value="P:intracellular protein transport"/>
    <property type="evidence" value="ECO:0007669"/>
    <property type="project" value="InterPro"/>
</dbReference>
<dbReference type="Proteomes" id="UP000019132">
    <property type="component" value="Unassembled WGS sequence"/>
</dbReference>
<dbReference type="EnsemblProtists" id="PYU1_T005255">
    <property type="protein sequence ID" value="PYU1_T005255"/>
    <property type="gene ID" value="PYU1_G005244"/>
</dbReference>
<dbReference type="InterPro" id="IPR050923">
    <property type="entry name" value="Cell_Proc_Reg/RNA_Proc"/>
</dbReference>